<accession>A0A7W6KIF2</accession>
<keyword evidence="7 8" id="KW-1133">Transmembrane helix</keyword>
<name>A0A7W6KIF2_9HYPH</name>
<dbReference type="Gene3D" id="3.30.565.10">
    <property type="entry name" value="Histidine kinase-like ATPase, C-terminal domain"/>
    <property type="match status" value="1"/>
</dbReference>
<dbReference type="GO" id="GO:0005886">
    <property type="term" value="C:plasma membrane"/>
    <property type="evidence" value="ECO:0007669"/>
    <property type="project" value="UniProtKB-SubCell"/>
</dbReference>
<dbReference type="EC" id="2.7.13.3" evidence="3"/>
<dbReference type="CDD" id="cd00082">
    <property type="entry name" value="HisKA"/>
    <property type="match status" value="1"/>
</dbReference>
<keyword evidence="8" id="KW-0472">Membrane</keyword>
<evidence type="ECO:0000313" key="11">
    <source>
        <dbReference type="Proteomes" id="UP000530571"/>
    </source>
</evidence>
<dbReference type="InterPro" id="IPR036890">
    <property type="entry name" value="HATPase_C_sf"/>
</dbReference>
<dbReference type="SUPFAM" id="SSF55874">
    <property type="entry name" value="ATPase domain of HSP90 chaperone/DNA topoisomerase II/histidine kinase"/>
    <property type="match status" value="1"/>
</dbReference>
<keyword evidence="6 8" id="KW-0812">Transmembrane</keyword>
<feature type="domain" description="Histidine kinase" evidence="9">
    <location>
        <begin position="381"/>
        <end position="613"/>
    </location>
</feature>
<dbReference type="SUPFAM" id="SSF103190">
    <property type="entry name" value="Sensory domain-like"/>
    <property type="match status" value="2"/>
</dbReference>
<feature type="transmembrane region" description="Helical" evidence="8">
    <location>
        <begin position="21"/>
        <end position="41"/>
    </location>
</feature>
<sequence length="630" mass="69154">MRRILQRFSGKVVRPPTALEWRVMLALFAGAFCVVLLIWYVSHSVEQRLQAQRERLRSEAALRLADIWVSGFIADYAQYLHVIKDSYAFQGRLAGQVQADALLQDFDAWVRAKPDIAQLRYIASDGMEQIRIDRIGGAVVPVARPDLQDKSERYYFEAANRLPDGALYLSPLDLNVEEGVIEEPWKPVLRLATPVFAAEDDRRGVLIINIDASSLLVKLDLLASPLARRIQLLNVDGYWMGGVPSRDRWGFMFGNNDTLAAREPRLWAEMTAGTTYSEKGQEFVFDRMPIGEAVEDEAGFDHVETADTPWYLLINYPRAAPFLSADNIPGFIVLFAGSAAFAAVGARLVAYRRAAEERVQAVERRMVRVDRLAGLGGLVAGVSHELNTPIGNAMMVATTIDRRAEGLQQALEEGRIGRNALAKALDDIRQGTEMTREALEGASEIIRNFKQIAVDQASDRRRRFALDNYLRDTIALLQPQFSKGNVSLLAGTMVEVRLHSYPGPLGQAVSNLVINARLHAFPDGAPGTVTVSAAQPDRRNVAITIADDGCGIAPEDRDRIFDPFFSTSFGKGGSGLGLVIVHNIVTGMLGGDVAVDSAPGAGTRITLVFPIVSPLSGAEENAYQMKEHGP</sequence>
<dbReference type="InterPro" id="IPR048760">
    <property type="entry name" value="VP0354-like_sensor_dom"/>
</dbReference>
<dbReference type="InterPro" id="IPR005467">
    <property type="entry name" value="His_kinase_dom"/>
</dbReference>
<dbReference type="PANTHER" id="PTHR43065:SF47">
    <property type="match status" value="1"/>
</dbReference>
<comment type="catalytic activity">
    <reaction evidence="1">
        <text>ATP + protein L-histidine = ADP + protein N-phospho-L-histidine.</text>
        <dbReference type="EC" id="2.7.13.3"/>
    </reaction>
</comment>
<evidence type="ECO:0000256" key="6">
    <source>
        <dbReference type="ARBA" id="ARBA00022692"/>
    </source>
</evidence>
<proteinExistence type="predicted"/>
<keyword evidence="11" id="KW-1185">Reference proteome</keyword>
<comment type="caution">
    <text evidence="10">The sequence shown here is derived from an EMBL/GenBank/DDBJ whole genome shotgun (WGS) entry which is preliminary data.</text>
</comment>
<dbReference type="RefSeq" id="WP_183485137.1">
    <property type="nucleotide sequence ID" value="NZ_JACIDZ010000005.1"/>
</dbReference>
<dbReference type="InterPro" id="IPR003661">
    <property type="entry name" value="HisK_dim/P_dom"/>
</dbReference>
<dbReference type="Gene3D" id="3.30.450.20">
    <property type="entry name" value="PAS domain"/>
    <property type="match status" value="2"/>
</dbReference>
<dbReference type="PROSITE" id="PS50109">
    <property type="entry name" value="HIS_KIN"/>
    <property type="match status" value="1"/>
</dbReference>
<protein>
    <recommendedName>
        <fullName evidence="3">histidine kinase</fullName>
        <ecNumber evidence="3">2.7.13.3</ecNumber>
    </recommendedName>
</protein>
<dbReference type="GO" id="GO:0000155">
    <property type="term" value="F:phosphorelay sensor kinase activity"/>
    <property type="evidence" value="ECO:0007669"/>
    <property type="project" value="InterPro"/>
</dbReference>
<dbReference type="Proteomes" id="UP000530571">
    <property type="component" value="Unassembled WGS sequence"/>
</dbReference>
<gene>
    <name evidence="10" type="ORF">GGR30_001802</name>
</gene>
<organism evidence="10 11">
    <name type="scientific">Martelella radicis</name>
    <dbReference type="NCBI Taxonomy" id="1397476"/>
    <lineage>
        <taxon>Bacteria</taxon>
        <taxon>Pseudomonadati</taxon>
        <taxon>Pseudomonadota</taxon>
        <taxon>Alphaproteobacteria</taxon>
        <taxon>Hyphomicrobiales</taxon>
        <taxon>Aurantimonadaceae</taxon>
        <taxon>Martelella</taxon>
    </lineage>
</organism>
<evidence type="ECO:0000256" key="7">
    <source>
        <dbReference type="ARBA" id="ARBA00022989"/>
    </source>
</evidence>
<keyword evidence="10" id="KW-0418">Kinase</keyword>
<dbReference type="PRINTS" id="PR00344">
    <property type="entry name" value="BCTRLSENSOR"/>
</dbReference>
<evidence type="ECO:0000313" key="10">
    <source>
        <dbReference type="EMBL" id="MBB4121876.1"/>
    </source>
</evidence>
<evidence type="ECO:0000259" key="9">
    <source>
        <dbReference type="PROSITE" id="PS50109"/>
    </source>
</evidence>
<evidence type="ECO:0000256" key="3">
    <source>
        <dbReference type="ARBA" id="ARBA00012438"/>
    </source>
</evidence>
<dbReference type="InterPro" id="IPR004358">
    <property type="entry name" value="Sig_transdc_His_kin-like_C"/>
</dbReference>
<evidence type="ECO:0000256" key="8">
    <source>
        <dbReference type="SAM" id="Phobius"/>
    </source>
</evidence>
<dbReference type="InterPro" id="IPR003594">
    <property type="entry name" value="HATPase_dom"/>
</dbReference>
<evidence type="ECO:0000256" key="4">
    <source>
        <dbReference type="ARBA" id="ARBA00022475"/>
    </source>
</evidence>
<dbReference type="EMBL" id="JACIDZ010000005">
    <property type="protein sequence ID" value="MBB4121876.1"/>
    <property type="molecule type" value="Genomic_DNA"/>
</dbReference>
<keyword evidence="5" id="KW-0597">Phosphoprotein</keyword>
<comment type="subcellular location">
    <subcellularLocation>
        <location evidence="2">Cell membrane</location>
        <topology evidence="2">Multi-pass membrane protein</topology>
    </subcellularLocation>
</comment>
<dbReference type="InterPro" id="IPR029151">
    <property type="entry name" value="Sensor-like_sf"/>
</dbReference>
<evidence type="ECO:0000256" key="2">
    <source>
        <dbReference type="ARBA" id="ARBA00004651"/>
    </source>
</evidence>
<evidence type="ECO:0000256" key="1">
    <source>
        <dbReference type="ARBA" id="ARBA00000085"/>
    </source>
</evidence>
<dbReference type="Pfam" id="PF21623">
    <property type="entry name" value="HK_sensor_dom_bact"/>
    <property type="match status" value="1"/>
</dbReference>
<dbReference type="Gene3D" id="1.10.287.130">
    <property type="match status" value="1"/>
</dbReference>
<dbReference type="SMART" id="SM00387">
    <property type="entry name" value="HATPase_c"/>
    <property type="match status" value="1"/>
</dbReference>
<keyword evidence="10" id="KW-0808">Transferase</keyword>
<reference evidence="10 11" key="1">
    <citation type="submission" date="2020-08" db="EMBL/GenBank/DDBJ databases">
        <title>Genomic Encyclopedia of Type Strains, Phase IV (KMG-IV): sequencing the most valuable type-strain genomes for metagenomic binning, comparative biology and taxonomic classification.</title>
        <authorList>
            <person name="Goeker M."/>
        </authorList>
    </citation>
    <scope>NUCLEOTIDE SEQUENCE [LARGE SCALE GENOMIC DNA]</scope>
    <source>
        <strain evidence="10 11">DSM 28101</strain>
    </source>
</reference>
<dbReference type="AlphaFoldDB" id="A0A7W6KIF2"/>
<dbReference type="PANTHER" id="PTHR43065">
    <property type="entry name" value="SENSOR HISTIDINE KINASE"/>
    <property type="match status" value="1"/>
</dbReference>
<evidence type="ECO:0000256" key="5">
    <source>
        <dbReference type="ARBA" id="ARBA00022553"/>
    </source>
</evidence>
<keyword evidence="4" id="KW-1003">Cell membrane</keyword>
<dbReference type="Pfam" id="PF02518">
    <property type="entry name" value="HATPase_c"/>
    <property type="match status" value="1"/>
</dbReference>